<evidence type="ECO:0000313" key="3">
    <source>
        <dbReference type="EMBL" id="CUV60016.1"/>
    </source>
</evidence>
<gene>
    <name evidence="3" type="ORF">RD1301_v1_670005</name>
    <name evidence="1" type="ORF">RUN1744_v1_1120009</name>
    <name evidence="2" type="ORF">TF3108_v1_840005</name>
</gene>
<dbReference type="AlphaFoldDB" id="A0A0S4W494"/>
<sequence>MAKLCVKMRSRLGPEKIRAHFVMRLAQAQSCCIAHFDYRGRYIFRRNPHFSKHVTPDWRAALISLPIAFAMHRAETGISVEEACRKIGISQATFMRGRKSTAAGHDSPYRSMPRRAIRGLMLGLRRCCRQCAKPYPFFA</sequence>
<protein>
    <submittedName>
        <fullName evidence="2">Uncharacterized protein</fullName>
    </submittedName>
</protein>
<reference evidence="2" key="1">
    <citation type="submission" date="2015-10" db="EMBL/GenBank/DDBJ databases">
        <authorList>
            <person name="Gilbert D.G."/>
        </authorList>
    </citation>
    <scope>NUCLEOTIDE SEQUENCE</scope>
    <source>
        <strain evidence="2">Phyl III-seqv23</strain>
    </source>
</reference>
<name>A0A0S4W494_RALSL</name>
<dbReference type="EMBL" id="LN899826">
    <property type="protein sequence ID" value="CUV41660.1"/>
    <property type="molecule type" value="Genomic_DNA"/>
</dbReference>
<dbReference type="EMBL" id="LN899823">
    <property type="protein sequence ID" value="CUV25849.1"/>
    <property type="molecule type" value="Genomic_DNA"/>
</dbReference>
<dbReference type="EMBL" id="LN899822">
    <property type="protein sequence ID" value="CUV60016.1"/>
    <property type="molecule type" value="Genomic_DNA"/>
</dbReference>
<organism evidence="2">
    <name type="scientific">Ralstonia solanacearum</name>
    <name type="common">Pseudomonas solanacearum</name>
    <dbReference type="NCBI Taxonomy" id="305"/>
    <lineage>
        <taxon>Bacteria</taxon>
        <taxon>Pseudomonadati</taxon>
        <taxon>Pseudomonadota</taxon>
        <taxon>Betaproteobacteria</taxon>
        <taxon>Burkholderiales</taxon>
        <taxon>Burkholderiaceae</taxon>
        <taxon>Ralstonia</taxon>
        <taxon>Ralstonia solanacearum species complex</taxon>
    </lineage>
</organism>
<evidence type="ECO:0000313" key="1">
    <source>
        <dbReference type="EMBL" id="CUV25849.1"/>
    </source>
</evidence>
<evidence type="ECO:0000313" key="2">
    <source>
        <dbReference type="EMBL" id="CUV41660.1"/>
    </source>
</evidence>
<accession>A0A0S4W494</accession>
<proteinExistence type="predicted"/>